<accession>A0ABP6D6A3</accession>
<evidence type="ECO:0000313" key="2">
    <source>
        <dbReference type="EMBL" id="GAA2637028.1"/>
    </source>
</evidence>
<evidence type="ECO:0000256" key="1">
    <source>
        <dbReference type="SAM" id="MobiDB-lite"/>
    </source>
</evidence>
<proteinExistence type="predicted"/>
<dbReference type="EMBL" id="BAAARJ010000028">
    <property type="protein sequence ID" value="GAA2637028.1"/>
    <property type="molecule type" value="Genomic_DNA"/>
</dbReference>
<reference evidence="3" key="1">
    <citation type="journal article" date="2019" name="Int. J. Syst. Evol. Microbiol.">
        <title>The Global Catalogue of Microorganisms (GCM) 10K type strain sequencing project: providing services to taxonomists for standard genome sequencing and annotation.</title>
        <authorList>
            <consortium name="The Broad Institute Genomics Platform"/>
            <consortium name="The Broad Institute Genome Sequencing Center for Infectious Disease"/>
            <person name="Wu L."/>
            <person name="Ma J."/>
        </authorList>
    </citation>
    <scope>NUCLEOTIDE SEQUENCE [LARGE SCALE GENOMIC DNA]</scope>
    <source>
        <strain evidence="3">JCM 16373</strain>
    </source>
</reference>
<protein>
    <submittedName>
        <fullName evidence="2">Uncharacterized protein</fullName>
    </submittedName>
</protein>
<feature type="region of interest" description="Disordered" evidence="1">
    <location>
        <begin position="86"/>
        <end position="130"/>
    </location>
</feature>
<gene>
    <name evidence="2" type="ORF">GCM10009863_62070</name>
</gene>
<organism evidence="2 3">
    <name type="scientific">Streptomyces axinellae</name>
    <dbReference type="NCBI Taxonomy" id="552788"/>
    <lineage>
        <taxon>Bacteria</taxon>
        <taxon>Bacillati</taxon>
        <taxon>Actinomycetota</taxon>
        <taxon>Actinomycetes</taxon>
        <taxon>Kitasatosporales</taxon>
        <taxon>Streptomycetaceae</taxon>
        <taxon>Streptomyces</taxon>
    </lineage>
</organism>
<dbReference type="Proteomes" id="UP001501447">
    <property type="component" value="Unassembled WGS sequence"/>
</dbReference>
<comment type="caution">
    <text evidence="2">The sequence shown here is derived from an EMBL/GenBank/DDBJ whole genome shotgun (WGS) entry which is preliminary data.</text>
</comment>
<dbReference type="RefSeq" id="WP_344570393.1">
    <property type="nucleotide sequence ID" value="NZ_BAAARJ010000028.1"/>
</dbReference>
<feature type="compositionally biased region" description="Low complexity" evidence="1">
    <location>
        <begin position="99"/>
        <end position="116"/>
    </location>
</feature>
<evidence type="ECO:0000313" key="3">
    <source>
        <dbReference type="Proteomes" id="UP001501447"/>
    </source>
</evidence>
<keyword evidence="3" id="KW-1185">Reference proteome</keyword>
<sequence>MPSHSPDDLVALAREAQEALIAKRLGYELEPQPAAARENRPTVDPDAVAREAQAALMAKKLRETAADPNPTTPDAVARQAQAAMLLKQQREARGNHTSATAGGPAAGTGTAPTGAAWQQGQSAAPKPPSR</sequence>
<name>A0ABP6D6A3_9ACTN</name>